<dbReference type="PANTHER" id="PTHR36838:SF1">
    <property type="entry name" value="SLR1864 PROTEIN"/>
    <property type="match status" value="1"/>
</dbReference>
<feature type="transmembrane region" description="Helical" evidence="8">
    <location>
        <begin position="63"/>
        <end position="83"/>
    </location>
</feature>
<dbReference type="PANTHER" id="PTHR36838">
    <property type="entry name" value="AUXIN EFFLUX CARRIER FAMILY PROTEIN"/>
    <property type="match status" value="1"/>
</dbReference>
<feature type="transmembrane region" description="Helical" evidence="8">
    <location>
        <begin position="220"/>
        <end position="241"/>
    </location>
</feature>
<comment type="subcellular location">
    <subcellularLocation>
        <location evidence="1">Cell membrane</location>
        <topology evidence="1">Multi-pass membrane protein</topology>
    </subcellularLocation>
</comment>
<evidence type="ECO:0000313" key="9">
    <source>
        <dbReference type="EMBL" id="SHI81323.1"/>
    </source>
</evidence>
<evidence type="ECO:0000256" key="8">
    <source>
        <dbReference type="SAM" id="Phobius"/>
    </source>
</evidence>
<organism evidence="9 10">
    <name type="scientific">Clostridium intestinale DSM 6191</name>
    <dbReference type="NCBI Taxonomy" id="1121320"/>
    <lineage>
        <taxon>Bacteria</taxon>
        <taxon>Bacillati</taxon>
        <taxon>Bacillota</taxon>
        <taxon>Clostridia</taxon>
        <taxon>Eubacteriales</taxon>
        <taxon>Clostridiaceae</taxon>
        <taxon>Clostridium</taxon>
    </lineage>
</organism>
<protein>
    <recommendedName>
        <fullName evidence="11">AEC family transporter</fullName>
    </recommendedName>
</protein>
<evidence type="ECO:0008006" key="11">
    <source>
        <dbReference type="Google" id="ProtNLM"/>
    </source>
</evidence>
<feature type="transmembrane region" description="Helical" evidence="8">
    <location>
        <begin position="33"/>
        <end position="51"/>
    </location>
</feature>
<dbReference type="Proteomes" id="UP000184241">
    <property type="component" value="Unassembled WGS sequence"/>
</dbReference>
<evidence type="ECO:0000256" key="6">
    <source>
        <dbReference type="ARBA" id="ARBA00022989"/>
    </source>
</evidence>
<dbReference type="GO" id="GO:0055085">
    <property type="term" value="P:transmembrane transport"/>
    <property type="evidence" value="ECO:0007669"/>
    <property type="project" value="InterPro"/>
</dbReference>
<name>A0A1M6E7E7_9CLOT</name>
<reference evidence="9 10" key="1">
    <citation type="submission" date="2016-11" db="EMBL/GenBank/DDBJ databases">
        <authorList>
            <person name="Jaros S."/>
            <person name="Januszkiewicz K."/>
            <person name="Wedrychowicz H."/>
        </authorList>
    </citation>
    <scope>NUCLEOTIDE SEQUENCE [LARGE SCALE GENOMIC DNA]</scope>
    <source>
        <strain evidence="9 10">DSM 6191</strain>
    </source>
</reference>
<dbReference type="EMBL" id="FQXU01000021">
    <property type="protein sequence ID" value="SHI81323.1"/>
    <property type="molecule type" value="Genomic_DNA"/>
</dbReference>
<sequence length="300" mass="33039">MDIYAQITILFLIMLIGGYARKKDILNETLERGLSNFLLNITLPLLVINSFDFNFSKDMFNNIILALIYSIIAFIIAIILSNIIFNRVEVGRREVLKFCGVFCNCGFMGFPIIESIYGKEGLVYASIFNMIFTILIWTYGVRLYGGKSSISNLRSLLKNPGILSVIIGLFIMATPINLPSVIKSVIEIVGGMTTPLSMIITGSMMAGISLKAQFKNKSMYLGIATRLLIIPLVLYIITLAINLKSVPASSIVIIEAMPVGATASIFSQTFNREKELSAFSVFMSTLISMITIPIIVGIVV</sequence>
<evidence type="ECO:0000313" key="10">
    <source>
        <dbReference type="Proteomes" id="UP000184241"/>
    </source>
</evidence>
<feature type="transmembrane region" description="Helical" evidence="8">
    <location>
        <begin position="247"/>
        <end position="266"/>
    </location>
</feature>
<evidence type="ECO:0000256" key="7">
    <source>
        <dbReference type="ARBA" id="ARBA00023136"/>
    </source>
</evidence>
<dbReference type="AlphaFoldDB" id="A0A1M6E7E7"/>
<feature type="transmembrane region" description="Helical" evidence="8">
    <location>
        <begin position="6"/>
        <end position="21"/>
    </location>
</feature>
<feature type="transmembrane region" description="Helical" evidence="8">
    <location>
        <begin position="188"/>
        <end position="208"/>
    </location>
</feature>
<evidence type="ECO:0000256" key="3">
    <source>
        <dbReference type="ARBA" id="ARBA00022448"/>
    </source>
</evidence>
<accession>A0A1M6E7E7</accession>
<dbReference type="RefSeq" id="WP_073022683.1">
    <property type="nucleotide sequence ID" value="NZ_FQXU01000021.1"/>
</dbReference>
<evidence type="ECO:0000256" key="2">
    <source>
        <dbReference type="ARBA" id="ARBA00010145"/>
    </source>
</evidence>
<dbReference type="InterPro" id="IPR004776">
    <property type="entry name" value="Mem_transp_PIN-like"/>
</dbReference>
<comment type="similarity">
    <text evidence="2">Belongs to the auxin efflux carrier (TC 2.A.69) family.</text>
</comment>
<dbReference type="GO" id="GO:0005886">
    <property type="term" value="C:plasma membrane"/>
    <property type="evidence" value="ECO:0007669"/>
    <property type="project" value="UniProtKB-SubCell"/>
</dbReference>
<keyword evidence="6 8" id="KW-1133">Transmembrane helix</keyword>
<feature type="transmembrane region" description="Helical" evidence="8">
    <location>
        <begin position="278"/>
        <end position="299"/>
    </location>
</feature>
<feature type="transmembrane region" description="Helical" evidence="8">
    <location>
        <begin position="162"/>
        <end position="182"/>
    </location>
</feature>
<keyword evidence="7 8" id="KW-0472">Membrane</keyword>
<evidence type="ECO:0000256" key="4">
    <source>
        <dbReference type="ARBA" id="ARBA00022475"/>
    </source>
</evidence>
<dbReference type="Pfam" id="PF03547">
    <property type="entry name" value="Mem_trans"/>
    <property type="match status" value="2"/>
</dbReference>
<gene>
    <name evidence="9" type="ORF">SAMN02745941_04391</name>
</gene>
<evidence type="ECO:0000256" key="5">
    <source>
        <dbReference type="ARBA" id="ARBA00022692"/>
    </source>
</evidence>
<evidence type="ECO:0000256" key="1">
    <source>
        <dbReference type="ARBA" id="ARBA00004651"/>
    </source>
</evidence>
<keyword evidence="3" id="KW-0813">Transport</keyword>
<keyword evidence="4" id="KW-1003">Cell membrane</keyword>
<keyword evidence="5 8" id="KW-0812">Transmembrane</keyword>
<feature type="transmembrane region" description="Helical" evidence="8">
    <location>
        <begin position="123"/>
        <end position="141"/>
    </location>
</feature>
<proteinExistence type="inferred from homology"/>
<dbReference type="InterPro" id="IPR038770">
    <property type="entry name" value="Na+/solute_symporter_sf"/>
</dbReference>
<feature type="transmembrane region" description="Helical" evidence="8">
    <location>
        <begin position="95"/>
        <end position="117"/>
    </location>
</feature>
<dbReference type="Gene3D" id="1.20.1530.20">
    <property type="match status" value="1"/>
</dbReference>